<gene>
    <name evidence="1" type="ORF">A3K87_16285</name>
</gene>
<dbReference type="RefSeq" id="WP_081268172.1">
    <property type="nucleotide sequence ID" value="NZ_LVHG01000044.1"/>
</dbReference>
<reference evidence="1 2" key="1">
    <citation type="submission" date="2016-03" db="EMBL/GenBank/DDBJ databases">
        <title>Genome sequence of Variovorax paradoxus KB5.</title>
        <authorList>
            <person name="Jeong H."/>
            <person name="Hong C.E."/>
            <person name="Jo S.H."/>
            <person name="Park J.M."/>
        </authorList>
    </citation>
    <scope>NUCLEOTIDE SEQUENCE [LARGE SCALE GENOMIC DNA]</scope>
    <source>
        <strain evidence="1 2">KB5</strain>
    </source>
</reference>
<comment type="caution">
    <text evidence="1">The sequence shown here is derived from an EMBL/GenBank/DDBJ whole genome shotgun (WGS) entry which is preliminary data.</text>
</comment>
<evidence type="ECO:0000313" key="1">
    <source>
        <dbReference type="EMBL" id="OAK63641.1"/>
    </source>
</evidence>
<evidence type="ECO:0000313" key="2">
    <source>
        <dbReference type="Proteomes" id="UP000077852"/>
    </source>
</evidence>
<dbReference type="AlphaFoldDB" id="A0AA91IAZ4"/>
<sequence>MIFESRRTSIEPLRRLKKQLYCLNDEVSQVLAQLWKFEALTAVVVLMAKAKAIPPSMGLKQAAQRCYLRMQKNLLKTPEIAPAIEEVFVRIDEFFSSGSAFTTSTTGIAYAIQTSARAEARNSLRLPEVERFKPSSS</sequence>
<dbReference type="EMBL" id="LVHG01000044">
    <property type="protein sequence ID" value="OAK63641.1"/>
    <property type="molecule type" value="Genomic_DNA"/>
</dbReference>
<accession>A0AA91IAZ4</accession>
<protein>
    <submittedName>
        <fullName evidence="1">Uncharacterized protein</fullName>
    </submittedName>
</protein>
<organism evidence="1 2">
    <name type="scientific">Variovorax paradoxus</name>
    <dbReference type="NCBI Taxonomy" id="34073"/>
    <lineage>
        <taxon>Bacteria</taxon>
        <taxon>Pseudomonadati</taxon>
        <taxon>Pseudomonadota</taxon>
        <taxon>Betaproteobacteria</taxon>
        <taxon>Burkholderiales</taxon>
        <taxon>Comamonadaceae</taxon>
        <taxon>Variovorax</taxon>
    </lineage>
</organism>
<name>A0AA91IAZ4_VARPD</name>
<proteinExistence type="predicted"/>
<dbReference type="Proteomes" id="UP000077852">
    <property type="component" value="Unassembled WGS sequence"/>
</dbReference>